<dbReference type="InterPro" id="IPR017871">
    <property type="entry name" value="ABC_transporter-like_CS"/>
</dbReference>
<evidence type="ECO:0000313" key="12">
    <source>
        <dbReference type="Proteomes" id="UP000014978"/>
    </source>
</evidence>
<dbReference type="InterPro" id="IPR036640">
    <property type="entry name" value="ABC1_TM_sf"/>
</dbReference>
<dbReference type="PANTHER" id="PTHR24221">
    <property type="entry name" value="ATP-BINDING CASSETTE SUB-FAMILY B"/>
    <property type="match status" value="1"/>
</dbReference>
<dbReference type="InterPro" id="IPR027417">
    <property type="entry name" value="P-loop_NTPase"/>
</dbReference>
<name>S7WA92_SPRLO</name>
<organism evidence="11 12">
    <name type="scientific">Spraguea lophii (strain 42_110)</name>
    <name type="common">Microsporidian parasite</name>
    <dbReference type="NCBI Taxonomy" id="1358809"/>
    <lineage>
        <taxon>Eukaryota</taxon>
        <taxon>Fungi</taxon>
        <taxon>Fungi incertae sedis</taxon>
        <taxon>Microsporidia</taxon>
        <taxon>Spragueidae</taxon>
        <taxon>Spraguea</taxon>
    </lineage>
</organism>
<keyword evidence="5 8" id="KW-1133">Transmembrane helix</keyword>
<gene>
    <name evidence="11" type="ORF">SLOPH_86</name>
</gene>
<dbReference type="GO" id="GO:0140359">
    <property type="term" value="F:ABC-type transporter activity"/>
    <property type="evidence" value="ECO:0007669"/>
    <property type="project" value="InterPro"/>
</dbReference>
<feature type="transmembrane region" description="Helical" evidence="8">
    <location>
        <begin position="192"/>
        <end position="213"/>
    </location>
</feature>
<evidence type="ECO:0000256" key="3">
    <source>
        <dbReference type="ARBA" id="ARBA00022741"/>
    </source>
</evidence>
<dbReference type="PANTHER" id="PTHR24221:SF654">
    <property type="entry name" value="ATP-BINDING CASSETTE SUB-FAMILY B MEMBER 6"/>
    <property type="match status" value="1"/>
</dbReference>
<dbReference type="SMART" id="SM00382">
    <property type="entry name" value="AAA"/>
    <property type="match status" value="1"/>
</dbReference>
<dbReference type="EMBL" id="ATCN01000115">
    <property type="protein sequence ID" value="EPR79781.1"/>
    <property type="molecule type" value="Genomic_DNA"/>
</dbReference>
<dbReference type="OMA" id="SWDYGNL"/>
<keyword evidence="2 8" id="KW-0812">Transmembrane</keyword>
<dbReference type="Proteomes" id="UP000014978">
    <property type="component" value="Unassembled WGS sequence"/>
</dbReference>
<dbReference type="PROSITE" id="PS00211">
    <property type="entry name" value="ABC_TRANSPORTER_1"/>
    <property type="match status" value="1"/>
</dbReference>
<dbReference type="PROSITE" id="PS50893">
    <property type="entry name" value="ABC_TRANSPORTER_2"/>
    <property type="match status" value="1"/>
</dbReference>
<feature type="transmembrane region" description="Helical" evidence="8">
    <location>
        <begin position="273"/>
        <end position="297"/>
    </location>
</feature>
<comment type="subcellular location">
    <subcellularLocation>
        <location evidence="1">Membrane</location>
        <topology evidence="1">Multi-pass membrane protein</topology>
    </subcellularLocation>
</comment>
<reference evidence="12" key="1">
    <citation type="journal article" date="2013" name="PLoS Genet.">
        <title>The genome of Spraguea lophii and the basis of host-microsporidian interactions.</title>
        <authorList>
            <person name="Campbell S.E."/>
            <person name="Williams T.A."/>
            <person name="Yousuf A."/>
            <person name="Soanes D.M."/>
            <person name="Paszkiewicz K.H."/>
            <person name="Williams B.A.P."/>
        </authorList>
    </citation>
    <scope>NUCLEOTIDE SEQUENCE [LARGE SCALE GENOMIC DNA]</scope>
    <source>
        <strain evidence="12">42_110</strain>
    </source>
</reference>
<feature type="transmembrane region" description="Helical" evidence="8">
    <location>
        <begin position="162"/>
        <end position="186"/>
    </location>
</feature>
<evidence type="ECO:0000256" key="2">
    <source>
        <dbReference type="ARBA" id="ARBA00022692"/>
    </source>
</evidence>
<feature type="domain" description="ABC transporter" evidence="9">
    <location>
        <begin position="363"/>
        <end position="586"/>
    </location>
</feature>
<keyword evidence="12" id="KW-1185">Reference proteome</keyword>
<evidence type="ECO:0000256" key="4">
    <source>
        <dbReference type="ARBA" id="ARBA00022840"/>
    </source>
</evidence>
<dbReference type="AlphaFoldDB" id="S7WA92"/>
<dbReference type="HOGENOM" id="CLU_000604_84_1_1"/>
<dbReference type="OrthoDB" id="6500128at2759"/>
<feature type="transmembrane region" description="Helical" evidence="8">
    <location>
        <begin position="89"/>
        <end position="113"/>
    </location>
</feature>
<dbReference type="PROSITE" id="PS50929">
    <property type="entry name" value="ABC_TM1F"/>
    <property type="match status" value="1"/>
</dbReference>
<dbReference type="STRING" id="1358809.S7WA92"/>
<dbReference type="GO" id="GO:0005524">
    <property type="term" value="F:ATP binding"/>
    <property type="evidence" value="ECO:0007669"/>
    <property type="project" value="UniProtKB-KW"/>
</dbReference>
<comment type="caution">
    <text evidence="11">The sequence shown here is derived from an EMBL/GenBank/DDBJ whole genome shotgun (WGS) entry which is preliminary data.</text>
</comment>
<dbReference type="SUPFAM" id="SSF90123">
    <property type="entry name" value="ABC transporter transmembrane region"/>
    <property type="match status" value="1"/>
</dbReference>
<protein>
    <submittedName>
        <fullName evidence="11">ABC transporter</fullName>
    </submittedName>
</protein>
<evidence type="ECO:0000256" key="7">
    <source>
        <dbReference type="ARBA" id="ARBA00024363"/>
    </source>
</evidence>
<dbReference type="Pfam" id="PF00664">
    <property type="entry name" value="ABC_membrane"/>
    <property type="match status" value="1"/>
</dbReference>
<evidence type="ECO:0000259" key="9">
    <source>
        <dbReference type="PROSITE" id="PS50893"/>
    </source>
</evidence>
<evidence type="ECO:0000256" key="8">
    <source>
        <dbReference type="SAM" id="Phobius"/>
    </source>
</evidence>
<dbReference type="VEuPathDB" id="MicrosporidiaDB:SLOPH_86"/>
<dbReference type="SUPFAM" id="SSF52540">
    <property type="entry name" value="P-loop containing nucleoside triphosphate hydrolases"/>
    <property type="match status" value="1"/>
</dbReference>
<dbReference type="FunCoup" id="S7WA92">
    <property type="interactions" value="93"/>
</dbReference>
<dbReference type="InterPro" id="IPR003593">
    <property type="entry name" value="AAA+_ATPase"/>
</dbReference>
<dbReference type="Pfam" id="PF00005">
    <property type="entry name" value="ABC_tran"/>
    <property type="match status" value="1"/>
</dbReference>
<evidence type="ECO:0000256" key="6">
    <source>
        <dbReference type="ARBA" id="ARBA00023136"/>
    </source>
</evidence>
<accession>S7WA92</accession>
<evidence type="ECO:0000259" key="10">
    <source>
        <dbReference type="PROSITE" id="PS50929"/>
    </source>
</evidence>
<dbReference type="InterPro" id="IPR039421">
    <property type="entry name" value="Type_1_exporter"/>
</dbReference>
<dbReference type="InterPro" id="IPR003439">
    <property type="entry name" value="ABC_transporter-like_ATP-bd"/>
</dbReference>
<dbReference type="Gene3D" id="3.40.50.300">
    <property type="entry name" value="P-loop containing nucleotide triphosphate hydrolases"/>
    <property type="match status" value="1"/>
</dbReference>
<sequence>MYLYSFSIYEYMLKTIINIHKHNSKKYNNFIIFKEIFILYIWRIKYTRYIFLPTIFFIFLSKFIELYQADFLQKITERLNLDVNSDLKSLVISFLIITILSYTLSEFPNYIFISRSIYSYRVKTVNTFTKLLYLEYYKFHSAYDMGDVQKIIERKGTAVFKIIDIIVLQCMPLFWFVTCAIVKIFYKMGLFIAIALAVSISVYSVVTYIITVYREKIKRRYNIAQNRNASQIYDSFSNLEVVKAFNRENREIENFDECQKESEKCTYNCYVSLYILSVIQKYIIGFQTFIIICIGISEISNKKMTPGMLVFYTSVNSSMCIHLYFLGHLFSELSQAFVDASAEVLEREIKENLIDIQGFHNSIIFRNVKIIHSTRIILQNINICIMKGEKIAIIGSNGIGKSTILKSILKFIDYDGEILIDGIELRNIKDSSIRKCISYIPQNTQLLKGTVRYNLTYGQEYINETKMVEICKEFGIHDDIMKLENGYDTDVGASKDRLSGGERQKISFIRAMLNNGEIFLLDEPTSSLDIKSKDNLIEKIIKKRDKRINTLIMVVHDYRTLKYFDKIFFIEKNEARCITAEEAIKLS</sequence>
<feature type="domain" description="ABC transmembrane type-1" evidence="10">
    <location>
        <begin position="55"/>
        <end position="335"/>
    </location>
</feature>
<evidence type="ECO:0000256" key="5">
    <source>
        <dbReference type="ARBA" id="ARBA00022989"/>
    </source>
</evidence>
<keyword evidence="4" id="KW-0067">ATP-binding</keyword>
<dbReference type="GO" id="GO:0016887">
    <property type="term" value="F:ATP hydrolysis activity"/>
    <property type="evidence" value="ECO:0007669"/>
    <property type="project" value="InterPro"/>
</dbReference>
<comment type="similarity">
    <text evidence="7">Belongs to the ABC transporter superfamily. ABCB family. Heavy Metal importer (TC 3.A.1.210) subfamily.</text>
</comment>
<feature type="transmembrane region" description="Helical" evidence="8">
    <location>
        <begin position="49"/>
        <end position="69"/>
    </location>
</feature>
<dbReference type="Gene3D" id="1.20.1560.10">
    <property type="entry name" value="ABC transporter type 1, transmembrane domain"/>
    <property type="match status" value="1"/>
</dbReference>
<evidence type="ECO:0000256" key="1">
    <source>
        <dbReference type="ARBA" id="ARBA00004141"/>
    </source>
</evidence>
<keyword evidence="3" id="KW-0547">Nucleotide-binding</keyword>
<evidence type="ECO:0000313" key="11">
    <source>
        <dbReference type="EMBL" id="EPR79781.1"/>
    </source>
</evidence>
<dbReference type="InterPro" id="IPR011527">
    <property type="entry name" value="ABC1_TM_dom"/>
</dbReference>
<dbReference type="InParanoid" id="S7WA92"/>
<proteinExistence type="inferred from homology"/>
<keyword evidence="6 8" id="KW-0472">Membrane</keyword>
<dbReference type="GO" id="GO:0016020">
    <property type="term" value="C:membrane"/>
    <property type="evidence" value="ECO:0007669"/>
    <property type="project" value="UniProtKB-SubCell"/>
</dbReference>